<feature type="compositionally biased region" description="Basic and acidic residues" evidence="1">
    <location>
        <begin position="1"/>
        <end position="11"/>
    </location>
</feature>
<evidence type="ECO:0000256" key="1">
    <source>
        <dbReference type="SAM" id="MobiDB-lite"/>
    </source>
</evidence>
<evidence type="ECO:0000313" key="2">
    <source>
        <dbReference type="EMBL" id="MQL95926.1"/>
    </source>
</evidence>
<evidence type="ECO:0000313" key="3">
    <source>
        <dbReference type="Proteomes" id="UP000652761"/>
    </source>
</evidence>
<comment type="caution">
    <text evidence="2">The sequence shown here is derived from an EMBL/GenBank/DDBJ whole genome shotgun (WGS) entry which is preliminary data.</text>
</comment>
<proteinExistence type="predicted"/>
<keyword evidence="3" id="KW-1185">Reference proteome</keyword>
<feature type="compositionally biased region" description="Low complexity" evidence="1">
    <location>
        <begin position="21"/>
        <end position="33"/>
    </location>
</feature>
<gene>
    <name evidence="2" type="ORF">Taro_028597</name>
</gene>
<sequence length="148" mass="16445">MAKKNFNESRKSSIQKIVALSAHSMSSKHSSSSSEHKSSNGSTRSGISRFGHGSVDTLIDGVDTGASHEERDQISRKGCGGCRKGKRGAEQCCLEGDREEEEKRRGDRIKHQHPEREQSSAIRLRSRRAAKEEEELAIRMPLKQSIVD</sequence>
<organism evidence="2 3">
    <name type="scientific">Colocasia esculenta</name>
    <name type="common">Wild taro</name>
    <name type="synonym">Arum esculentum</name>
    <dbReference type="NCBI Taxonomy" id="4460"/>
    <lineage>
        <taxon>Eukaryota</taxon>
        <taxon>Viridiplantae</taxon>
        <taxon>Streptophyta</taxon>
        <taxon>Embryophyta</taxon>
        <taxon>Tracheophyta</taxon>
        <taxon>Spermatophyta</taxon>
        <taxon>Magnoliopsida</taxon>
        <taxon>Liliopsida</taxon>
        <taxon>Araceae</taxon>
        <taxon>Aroideae</taxon>
        <taxon>Colocasieae</taxon>
        <taxon>Colocasia</taxon>
    </lineage>
</organism>
<dbReference type="EMBL" id="NMUH01001854">
    <property type="protein sequence ID" value="MQL95926.1"/>
    <property type="molecule type" value="Genomic_DNA"/>
</dbReference>
<accession>A0A843VLI5</accession>
<feature type="compositionally biased region" description="Basic and acidic residues" evidence="1">
    <location>
        <begin position="66"/>
        <end position="75"/>
    </location>
</feature>
<reference evidence="2" key="1">
    <citation type="submission" date="2017-07" db="EMBL/GenBank/DDBJ databases">
        <title>Taro Niue Genome Assembly and Annotation.</title>
        <authorList>
            <person name="Atibalentja N."/>
            <person name="Keating K."/>
            <person name="Fields C.J."/>
        </authorList>
    </citation>
    <scope>NUCLEOTIDE SEQUENCE</scope>
    <source>
        <strain evidence="2">Niue_2</strain>
        <tissue evidence="2">Leaf</tissue>
    </source>
</reference>
<dbReference type="AlphaFoldDB" id="A0A843VLI5"/>
<dbReference type="Proteomes" id="UP000652761">
    <property type="component" value="Unassembled WGS sequence"/>
</dbReference>
<name>A0A843VLI5_COLES</name>
<feature type="region of interest" description="Disordered" evidence="1">
    <location>
        <begin position="1"/>
        <end position="129"/>
    </location>
</feature>
<protein>
    <submittedName>
        <fullName evidence="2">Uncharacterized protein</fullName>
    </submittedName>
</protein>